<dbReference type="AlphaFoldDB" id="A0AAD4R2V9"/>
<dbReference type="Pfam" id="PF00385">
    <property type="entry name" value="Chromo"/>
    <property type="match status" value="2"/>
</dbReference>
<comment type="subcellular location">
    <subcellularLocation>
        <location evidence="1">Nucleus</location>
    </subcellularLocation>
</comment>
<keyword evidence="2" id="KW-0539">Nucleus</keyword>
<feature type="compositionally biased region" description="Polar residues" evidence="3">
    <location>
        <begin position="212"/>
        <end position="222"/>
    </location>
</feature>
<dbReference type="SUPFAM" id="SSF54160">
    <property type="entry name" value="Chromo domain-like"/>
    <property type="match status" value="2"/>
</dbReference>
<dbReference type="CDD" id="cd00024">
    <property type="entry name" value="CD_CSD"/>
    <property type="match status" value="2"/>
</dbReference>
<sequence>MPRNMTTTEKTTKKETESTVTDHVKNGDDSAATEKCTSPRKLRERKKSLALQASNQETEDSSSKDNEIYEVDQILSMKTVRGKRKFLIKWKGFDSDHDSWEPEENLSGSRQLVAEYVKDNEIFEVDRILSMKTVRGKRKFLIKWKGFDSDHDSWEPEENLSGSRQLVAEYVKENSQLSGAASQDLANNLQQSNLDGSKQAKQLQDHQDNNHVDSSVDMNGPNTKREDSRDGTSDTGDSSKIEPSDNKTTVDSTSAEENEIASEEDANNKPPQKCEKCEASKSKIPARQNVKFTRMFFNYRDKTIRYVGTDQNTKKLHNYSLTEAYSADAWSLVCFFHSKVSLTSSGEGAINIKTM</sequence>
<keyword evidence="6" id="KW-1185">Reference proteome</keyword>
<organism evidence="5 6">
    <name type="scientific">Ditylenchus destructor</name>
    <dbReference type="NCBI Taxonomy" id="166010"/>
    <lineage>
        <taxon>Eukaryota</taxon>
        <taxon>Metazoa</taxon>
        <taxon>Ecdysozoa</taxon>
        <taxon>Nematoda</taxon>
        <taxon>Chromadorea</taxon>
        <taxon>Rhabditida</taxon>
        <taxon>Tylenchina</taxon>
        <taxon>Tylenchomorpha</taxon>
        <taxon>Sphaerularioidea</taxon>
        <taxon>Anguinidae</taxon>
        <taxon>Anguininae</taxon>
        <taxon>Ditylenchus</taxon>
    </lineage>
</organism>
<feature type="region of interest" description="Disordered" evidence="3">
    <location>
        <begin position="1"/>
        <end position="67"/>
    </location>
</feature>
<dbReference type="Proteomes" id="UP001201812">
    <property type="component" value="Unassembled WGS sequence"/>
</dbReference>
<dbReference type="InterPro" id="IPR000953">
    <property type="entry name" value="Chromo/chromo_shadow_dom"/>
</dbReference>
<evidence type="ECO:0000256" key="2">
    <source>
        <dbReference type="ARBA" id="ARBA00023242"/>
    </source>
</evidence>
<feature type="domain" description="Chromo" evidence="4">
    <location>
        <begin position="69"/>
        <end position="128"/>
    </location>
</feature>
<evidence type="ECO:0000313" key="5">
    <source>
        <dbReference type="EMBL" id="KAI1706264.1"/>
    </source>
</evidence>
<dbReference type="InterPro" id="IPR051219">
    <property type="entry name" value="Heterochromatin_chromo-domain"/>
</dbReference>
<dbReference type="Gene3D" id="2.40.50.40">
    <property type="match status" value="2"/>
</dbReference>
<dbReference type="PANTHER" id="PTHR22812">
    <property type="entry name" value="CHROMOBOX PROTEIN"/>
    <property type="match status" value="1"/>
</dbReference>
<feature type="compositionally biased region" description="Basic and acidic residues" evidence="3">
    <location>
        <begin position="223"/>
        <end position="245"/>
    </location>
</feature>
<feature type="compositionally biased region" description="Basic residues" evidence="3">
    <location>
        <begin position="38"/>
        <end position="48"/>
    </location>
</feature>
<dbReference type="InterPro" id="IPR023779">
    <property type="entry name" value="Chromodomain_CS"/>
</dbReference>
<dbReference type="InterPro" id="IPR016197">
    <property type="entry name" value="Chromo-like_dom_sf"/>
</dbReference>
<proteinExistence type="predicted"/>
<gene>
    <name evidence="5" type="ORF">DdX_13105</name>
</gene>
<dbReference type="EMBL" id="JAKKPZ010000049">
    <property type="protein sequence ID" value="KAI1706264.1"/>
    <property type="molecule type" value="Genomic_DNA"/>
</dbReference>
<feature type="compositionally biased region" description="Basic and acidic residues" evidence="3">
    <location>
        <begin position="10"/>
        <end position="28"/>
    </location>
</feature>
<evidence type="ECO:0000256" key="3">
    <source>
        <dbReference type="SAM" id="MobiDB-lite"/>
    </source>
</evidence>
<accession>A0AAD4R2V9</accession>
<name>A0AAD4R2V9_9BILA</name>
<dbReference type="InterPro" id="IPR023780">
    <property type="entry name" value="Chromo_domain"/>
</dbReference>
<dbReference type="GO" id="GO:0005634">
    <property type="term" value="C:nucleus"/>
    <property type="evidence" value="ECO:0007669"/>
    <property type="project" value="UniProtKB-SubCell"/>
</dbReference>
<protein>
    <submittedName>
        <fullName evidence="5">Chromo (CHRromatin organization MOdifier) domain-containing protein</fullName>
    </submittedName>
</protein>
<dbReference type="PROSITE" id="PS00598">
    <property type="entry name" value="CHROMO_1"/>
    <property type="match status" value="2"/>
</dbReference>
<feature type="compositionally biased region" description="Acidic residues" evidence="3">
    <location>
        <begin position="254"/>
        <end position="265"/>
    </location>
</feature>
<comment type="caution">
    <text evidence="5">The sequence shown here is derived from an EMBL/GenBank/DDBJ whole genome shotgun (WGS) entry which is preliminary data.</text>
</comment>
<evidence type="ECO:0000313" key="6">
    <source>
        <dbReference type="Proteomes" id="UP001201812"/>
    </source>
</evidence>
<feature type="region of interest" description="Disordered" evidence="3">
    <location>
        <begin position="195"/>
        <end position="274"/>
    </location>
</feature>
<feature type="domain" description="Chromo" evidence="4">
    <location>
        <begin position="123"/>
        <end position="174"/>
    </location>
</feature>
<evidence type="ECO:0000256" key="1">
    <source>
        <dbReference type="ARBA" id="ARBA00004123"/>
    </source>
</evidence>
<reference evidence="5" key="1">
    <citation type="submission" date="2022-01" db="EMBL/GenBank/DDBJ databases">
        <title>Genome Sequence Resource for Two Populations of Ditylenchus destructor, the Migratory Endoparasitic Phytonematode.</title>
        <authorList>
            <person name="Zhang H."/>
            <person name="Lin R."/>
            <person name="Xie B."/>
        </authorList>
    </citation>
    <scope>NUCLEOTIDE SEQUENCE</scope>
    <source>
        <strain evidence="5">BazhouSP</strain>
    </source>
</reference>
<dbReference type="SMART" id="SM00298">
    <property type="entry name" value="CHROMO"/>
    <property type="match status" value="2"/>
</dbReference>
<evidence type="ECO:0000259" key="4">
    <source>
        <dbReference type="PROSITE" id="PS50013"/>
    </source>
</evidence>
<dbReference type="PROSITE" id="PS50013">
    <property type="entry name" value="CHROMO_2"/>
    <property type="match status" value="2"/>
</dbReference>